<dbReference type="Pfam" id="PF00400">
    <property type="entry name" value="WD40"/>
    <property type="match status" value="7"/>
</dbReference>
<dbReference type="InterPro" id="IPR015943">
    <property type="entry name" value="WD40/YVTN_repeat-like_dom_sf"/>
</dbReference>
<accession>R1I477</accession>
<evidence type="ECO:0000256" key="3">
    <source>
        <dbReference type="PROSITE-ProRule" id="PRU00221"/>
    </source>
</evidence>
<feature type="repeat" description="WD" evidence="3">
    <location>
        <begin position="791"/>
        <end position="822"/>
    </location>
</feature>
<evidence type="ECO:0000259" key="4">
    <source>
        <dbReference type="Pfam" id="PF20703"/>
    </source>
</evidence>
<feature type="repeat" description="WD" evidence="3">
    <location>
        <begin position="701"/>
        <end position="735"/>
    </location>
</feature>
<evidence type="ECO:0000256" key="2">
    <source>
        <dbReference type="ARBA" id="ARBA00022737"/>
    </source>
</evidence>
<keyword evidence="2" id="KW-0677">Repeat</keyword>
<feature type="repeat" description="WD" evidence="3">
    <location>
        <begin position="611"/>
        <end position="644"/>
    </location>
</feature>
<dbReference type="PROSITE" id="PS00678">
    <property type="entry name" value="WD_REPEATS_1"/>
    <property type="match status" value="4"/>
</dbReference>
<dbReference type="InterPro" id="IPR020472">
    <property type="entry name" value="WD40_PAC1"/>
</dbReference>
<sequence>MPRPERPLATGDEPLPSFARELRKLRESAGNPPYRRLARDAHYSVTTLSDAAGGKTLPSLAVTLAYVRACGGDPAGWEQRWRETRALLTPAGHADPGALRPPYLGLSAFGTGDADRFFGRAALLETLLGRVRQHRLVAVLGASGSGKSSLLHAGLAGTGTRPAVTFTPGASPIEECALRLAAFTGASATALHREFTDDPAAVHLRVRQALAGHPAGTELLLVVDQFEELFTLCADAAERQAFTTALTHAATASRSQARVVLGVRSDFFAHCARHPELEPALGAGQVLVGPLSPGELREAIVKPAAAAQYTVESELVARLVAEAADQPGALPLISHALLETWHRRQGMALTVAAYEQTGGVRHALARTAEHAYAGFDEPQRAMARQILLRLTALGEGTEDTKRRVARSELDDTATVRAVLDALTAARLITVDHDTVEVTHEALIKHWPRLREWLAADREALRIHRQLSGDAAVWESLRRDPDTLYRGTRLARARELAGTALTARERAFLDAGLAAESAQLSASRRRSRLLRALVVLLAALLGATTVATVAALRATGLVTAQRDTVLAQQVAEEAIALRAGNPALAAQLALAAYRLRPTPGNRDALVSAVTIPLGHPQEVDAAAFGPDGRLLATAAADHRVRLWSLADPAHPALLATITGHTDAVHAVAFDPGGKVLATAGRDRTVRLWDLRDAAHPAQLAVLTGHRDSIYSLAYAPDGRTLATASYDHTVRLWDVRVPAAPVELPTLTTHERNVKAVAFSPDSRLLASGGDDRTVRLWDVGDPARPVERAVLTGHTDLVVTVAFSRDGRTVASGGDDRTVRLWPTTGPARPAVLSGHTDVVTSLAYSPDRHWLASAGYDHSVRLWDITRQTPALSATLTGHTGAVEWVTFSPDGHLLATAGDDHVALLWETDPARAAARACEIARPSITRQEWDAYFPGVDYRPPC</sequence>
<dbReference type="OrthoDB" id="166850at2"/>
<dbReference type="InterPro" id="IPR001680">
    <property type="entry name" value="WD40_rpt"/>
</dbReference>
<dbReference type="SUPFAM" id="SSF52540">
    <property type="entry name" value="P-loop containing nucleoside triphosphate hydrolases"/>
    <property type="match status" value="1"/>
</dbReference>
<feature type="repeat" description="WD" evidence="3">
    <location>
        <begin position="877"/>
        <end position="918"/>
    </location>
</feature>
<feature type="repeat" description="WD" evidence="3">
    <location>
        <begin position="833"/>
        <end position="874"/>
    </location>
</feature>
<dbReference type="AlphaFoldDB" id="R1I477"/>
<dbReference type="PANTHER" id="PTHR22847:SF637">
    <property type="entry name" value="WD REPEAT DOMAIN 5B"/>
    <property type="match status" value="1"/>
</dbReference>
<evidence type="ECO:0000256" key="1">
    <source>
        <dbReference type="ARBA" id="ARBA00022574"/>
    </source>
</evidence>
<evidence type="ECO:0000313" key="5">
    <source>
        <dbReference type="EMBL" id="EOD70570.1"/>
    </source>
</evidence>
<dbReference type="PATRIC" id="fig|1292037.4.peg.39"/>
<dbReference type="InterPro" id="IPR049052">
    <property type="entry name" value="nSTAND1"/>
</dbReference>
<dbReference type="PROSITE" id="PS50082">
    <property type="entry name" value="WD_REPEATS_2"/>
    <property type="match status" value="7"/>
</dbReference>
<reference evidence="5 6" key="1">
    <citation type="submission" date="2013-02" db="EMBL/GenBank/DDBJ databases">
        <title>Draft genome sequence of Amycolatopsis vancoresmycina strain DSM 44592T.</title>
        <authorList>
            <person name="Kumar S."/>
            <person name="Kaur N."/>
            <person name="Kaur C."/>
            <person name="Raghava G.P.S."/>
            <person name="Mayilraj S."/>
        </authorList>
    </citation>
    <scope>NUCLEOTIDE SEQUENCE [LARGE SCALE GENOMIC DNA]</scope>
    <source>
        <strain evidence="5 6">DSM 44592</strain>
    </source>
</reference>
<dbReference type="InterPro" id="IPR036322">
    <property type="entry name" value="WD40_repeat_dom_sf"/>
</dbReference>
<dbReference type="Gene3D" id="2.130.10.10">
    <property type="entry name" value="YVTN repeat-like/Quinoprotein amine dehydrogenase"/>
    <property type="match status" value="3"/>
</dbReference>
<feature type="repeat" description="WD" evidence="3">
    <location>
        <begin position="746"/>
        <end position="779"/>
    </location>
</feature>
<dbReference type="SUPFAM" id="SSF50978">
    <property type="entry name" value="WD40 repeat-like"/>
    <property type="match status" value="1"/>
</dbReference>
<dbReference type="Proteomes" id="UP000014139">
    <property type="component" value="Unassembled WGS sequence"/>
</dbReference>
<keyword evidence="1 3" id="KW-0853">WD repeat</keyword>
<dbReference type="PRINTS" id="PR00320">
    <property type="entry name" value="GPROTEINBRPT"/>
</dbReference>
<gene>
    <name evidence="5" type="ORF">H480_00205</name>
</gene>
<feature type="domain" description="Novel STAND NTPase 1" evidence="4">
    <location>
        <begin position="102"/>
        <end position="481"/>
    </location>
</feature>
<dbReference type="SMART" id="SM00320">
    <property type="entry name" value="WD40"/>
    <property type="match status" value="7"/>
</dbReference>
<dbReference type="eggNOG" id="COG5276">
    <property type="taxonomic scope" value="Bacteria"/>
</dbReference>
<feature type="repeat" description="WD" evidence="3">
    <location>
        <begin position="656"/>
        <end position="697"/>
    </location>
</feature>
<dbReference type="InterPro" id="IPR019775">
    <property type="entry name" value="WD40_repeat_CS"/>
</dbReference>
<dbReference type="CDD" id="cd00200">
    <property type="entry name" value="WD40"/>
    <property type="match status" value="1"/>
</dbReference>
<dbReference type="RefSeq" id="WP_003054033.1">
    <property type="nucleotide sequence ID" value="NZ_AOUO01000004.1"/>
</dbReference>
<proteinExistence type="predicted"/>
<evidence type="ECO:0000313" key="6">
    <source>
        <dbReference type="Proteomes" id="UP000014139"/>
    </source>
</evidence>
<dbReference type="Pfam" id="PF20703">
    <property type="entry name" value="nSTAND1"/>
    <property type="match status" value="1"/>
</dbReference>
<dbReference type="InterPro" id="IPR027417">
    <property type="entry name" value="P-loop_NTPase"/>
</dbReference>
<keyword evidence="6" id="KW-1185">Reference proteome</keyword>
<name>R1I477_9PSEU</name>
<protein>
    <recommendedName>
        <fullName evidence="4">Novel STAND NTPase 1 domain-containing protein</fullName>
    </recommendedName>
</protein>
<dbReference type="EMBL" id="AOUO01000004">
    <property type="protein sequence ID" value="EOD70570.1"/>
    <property type="molecule type" value="Genomic_DNA"/>
</dbReference>
<comment type="caution">
    <text evidence="5">The sequence shown here is derived from an EMBL/GenBank/DDBJ whole genome shotgun (WGS) entry which is preliminary data.</text>
</comment>
<dbReference type="PANTHER" id="PTHR22847">
    <property type="entry name" value="WD40 REPEAT PROTEIN"/>
    <property type="match status" value="1"/>
</dbReference>
<organism evidence="5 6">
    <name type="scientific">Amycolatopsis vancoresmycina DSM 44592</name>
    <dbReference type="NCBI Taxonomy" id="1292037"/>
    <lineage>
        <taxon>Bacteria</taxon>
        <taxon>Bacillati</taxon>
        <taxon>Actinomycetota</taxon>
        <taxon>Actinomycetes</taxon>
        <taxon>Pseudonocardiales</taxon>
        <taxon>Pseudonocardiaceae</taxon>
        <taxon>Amycolatopsis</taxon>
    </lineage>
</organism>
<dbReference type="PROSITE" id="PS50294">
    <property type="entry name" value="WD_REPEATS_REGION"/>
    <property type="match status" value="7"/>
</dbReference>